<dbReference type="Pfam" id="PF13431">
    <property type="entry name" value="TPR_17"/>
    <property type="match status" value="1"/>
</dbReference>
<dbReference type="GO" id="GO:0016757">
    <property type="term" value="F:glycosyltransferase activity"/>
    <property type="evidence" value="ECO:0007669"/>
    <property type="project" value="InterPro"/>
</dbReference>
<dbReference type="SMART" id="SM00028">
    <property type="entry name" value="TPR"/>
    <property type="match status" value="6"/>
</dbReference>
<accession>A0A936ZTM2</accession>
<dbReference type="PANTHER" id="PTHR44858">
    <property type="entry name" value="TETRATRICOPEPTIDE REPEAT PROTEIN 6"/>
    <property type="match status" value="1"/>
</dbReference>
<dbReference type="AlphaFoldDB" id="A0A936ZTM2"/>
<feature type="repeat" description="TPR" evidence="3">
    <location>
        <begin position="183"/>
        <end position="216"/>
    </location>
</feature>
<name>A0A936ZTM2_9BURK</name>
<evidence type="ECO:0000256" key="2">
    <source>
        <dbReference type="ARBA" id="ARBA00022803"/>
    </source>
</evidence>
<proteinExistence type="predicted"/>
<dbReference type="Pfam" id="PF01075">
    <property type="entry name" value="Glyco_transf_9"/>
    <property type="match status" value="1"/>
</dbReference>
<dbReference type="SUPFAM" id="SSF53756">
    <property type="entry name" value="UDP-Glycosyltransferase/glycogen phosphorylase"/>
    <property type="match status" value="1"/>
</dbReference>
<evidence type="ECO:0000256" key="3">
    <source>
        <dbReference type="PROSITE-ProRule" id="PRU00339"/>
    </source>
</evidence>
<dbReference type="RefSeq" id="WP_201684009.1">
    <property type="nucleotide sequence ID" value="NZ_JAEQNA010000003.1"/>
</dbReference>
<dbReference type="EMBL" id="JAEQNA010000003">
    <property type="protein sequence ID" value="MBL0420945.1"/>
    <property type="molecule type" value="Genomic_DNA"/>
</dbReference>
<reference evidence="4" key="1">
    <citation type="submission" date="2021-01" db="EMBL/GenBank/DDBJ databases">
        <title>Ramlibacter sp. strain AW1 16S ribosomal RNA gene Genome sequencing and assembly.</title>
        <authorList>
            <person name="Kang M."/>
        </authorList>
    </citation>
    <scope>NUCLEOTIDE SEQUENCE</scope>
    <source>
        <strain evidence="4">AW1</strain>
    </source>
</reference>
<keyword evidence="2 3" id="KW-0802">TPR repeat</keyword>
<dbReference type="Pfam" id="PF14559">
    <property type="entry name" value="TPR_19"/>
    <property type="match status" value="1"/>
</dbReference>
<feature type="repeat" description="TPR" evidence="3">
    <location>
        <begin position="81"/>
        <end position="114"/>
    </location>
</feature>
<evidence type="ECO:0000256" key="1">
    <source>
        <dbReference type="ARBA" id="ARBA00022737"/>
    </source>
</evidence>
<dbReference type="InterPro" id="IPR050498">
    <property type="entry name" value="Ycf3"/>
</dbReference>
<dbReference type="InterPro" id="IPR002201">
    <property type="entry name" value="Glyco_trans_9"/>
</dbReference>
<feature type="repeat" description="TPR" evidence="3">
    <location>
        <begin position="149"/>
        <end position="182"/>
    </location>
</feature>
<sequence>MITPGAQDTRRQVVARFFKAVGLQQAGDWDQARRAFEDVLSLDPVHADALWLLGAMLHDQADYEASRQCLDRAVALRPHDAAIRRMLGAALVRLKQTDAALEQFDLAIELKPDLAAAHASRATTLHRIGRVGEAVAGYDRGIELAPDCADYHVNRGAARQDLDQQDLARADYDRAIALEPRSHLAFMNRGTLWHELGHLARAQADFDRALEIEPGHPETLYNKACTHLIQGQWAQGWAMLDARWKLEANRHRVFDRPVWTGQPIEGRTVLLQSEQGLGDTLMLARFAREVTALGGRVLLQVQPPLRRVLSRLEGVDELFATSAASPPHDWFCPLFTLPHALGVNLQTVPGRGGYLEPEPELVRQWDQRLGPREGLRVGLVWSGNPRHRNDHRRSIPLQRILRALPDDCEPVSLHKEVREADAPFLGAHPRLRHFGSQLGDLADTAALCAHMDLVLTVDSCVAHLAGALGRPTWILLPVAPDYRWLREGEDCPWYASARLWRQGPDRDWEPVLQRVRQGLEQRLSRGACPPRW</sequence>
<organism evidence="4 5">
    <name type="scientific">Ramlibacter aurantiacus</name>
    <dbReference type="NCBI Taxonomy" id="2801330"/>
    <lineage>
        <taxon>Bacteria</taxon>
        <taxon>Pseudomonadati</taxon>
        <taxon>Pseudomonadota</taxon>
        <taxon>Betaproteobacteria</taxon>
        <taxon>Burkholderiales</taxon>
        <taxon>Comamonadaceae</taxon>
        <taxon>Ramlibacter</taxon>
    </lineage>
</organism>
<gene>
    <name evidence="4" type="ORF">JI739_11360</name>
</gene>
<dbReference type="Gene3D" id="3.40.50.2000">
    <property type="entry name" value="Glycogen Phosphorylase B"/>
    <property type="match status" value="1"/>
</dbReference>
<dbReference type="PROSITE" id="PS50005">
    <property type="entry name" value="TPR"/>
    <property type="match status" value="4"/>
</dbReference>
<keyword evidence="1" id="KW-0677">Repeat</keyword>
<evidence type="ECO:0000313" key="4">
    <source>
        <dbReference type="EMBL" id="MBL0420945.1"/>
    </source>
</evidence>
<dbReference type="PANTHER" id="PTHR44858:SF1">
    <property type="entry name" value="UDP-N-ACETYLGLUCOSAMINE--PEPTIDE N-ACETYLGLUCOSAMINYLTRANSFERASE SPINDLY-RELATED"/>
    <property type="match status" value="1"/>
</dbReference>
<dbReference type="InterPro" id="IPR019734">
    <property type="entry name" value="TPR_rpt"/>
</dbReference>
<dbReference type="InterPro" id="IPR011990">
    <property type="entry name" value="TPR-like_helical_dom_sf"/>
</dbReference>
<evidence type="ECO:0000313" key="5">
    <source>
        <dbReference type="Proteomes" id="UP000613011"/>
    </source>
</evidence>
<dbReference type="Proteomes" id="UP000613011">
    <property type="component" value="Unassembled WGS sequence"/>
</dbReference>
<protein>
    <submittedName>
        <fullName evidence="4">Tetratricopeptide repeat protein</fullName>
    </submittedName>
</protein>
<dbReference type="SUPFAM" id="SSF48452">
    <property type="entry name" value="TPR-like"/>
    <property type="match status" value="1"/>
</dbReference>
<feature type="repeat" description="TPR" evidence="3">
    <location>
        <begin position="47"/>
        <end position="80"/>
    </location>
</feature>
<dbReference type="Gene3D" id="1.25.40.10">
    <property type="entry name" value="Tetratricopeptide repeat domain"/>
    <property type="match status" value="3"/>
</dbReference>
<keyword evidence="5" id="KW-1185">Reference proteome</keyword>
<comment type="caution">
    <text evidence="4">The sequence shown here is derived from an EMBL/GenBank/DDBJ whole genome shotgun (WGS) entry which is preliminary data.</text>
</comment>